<name>A0ABR2DA10_9ROSI</name>
<proteinExistence type="predicted"/>
<evidence type="ECO:0000313" key="2">
    <source>
        <dbReference type="Proteomes" id="UP001472677"/>
    </source>
</evidence>
<protein>
    <submittedName>
        <fullName evidence="1">Uncharacterized protein</fullName>
    </submittedName>
</protein>
<dbReference type="Proteomes" id="UP001472677">
    <property type="component" value="Unassembled WGS sequence"/>
</dbReference>
<dbReference type="EMBL" id="JBBPBM010000033">
    <property type="protein sequence ID" value="KAK8533240.1"/>
    <property type="molecule type" value="Genomic_DNA"/>
</dbReference>
<evidence type="ECO:0000313" key="1">
    <source>
        <dbReference type="EMBL" id="KAK8533240.1"/>
    </source>
</evidence>
<accession>A0ABR2DA10</accession>
<gene>
    <name evidence="1" type="ORF">V6N12_076516</name>
</gene>
<organism evidence="1 2">
    <name type="scientific">Hibiscus sabdariffa</name>
    <name type="common">roselle</name>
    <dbReference type="NCBI Taxonomy" id="183260"/>
    <lineage>
        <taxon>Eukaryota</taxon>
        <taxon>Viridiplantae</taxon>
        <taxon>Streptophyta</taxon>
        <taxon>Embryophyta</taxon>
        <taxon>Tracheophyta</taxon>
        <taxon>Spermatophyta</taxon>
        <taxon>Magnoliopsida</taxon>
        <taxon>eudicotyledons</taxon>
        <taxon>Gunneridae</taxon>
        <taxon>Pentapetalae</taxon>
        <taxon>rosids</taxon>
        <taxon>malvids</taxon>
        <taxon>Malvales</taxon>
        <taxon>Malvaceae</taxon>
        <taxon>Malvoideae</taxon>
        <taxon>Hibiscus</taxon>
    </lineage>
</organism>
<sequence>MKNEILVQQSSKLTIQLALAGLLHYIRILSLGIAQVEEKRGVCDTVKVSDEAAVEQATRFARWGEPRGTNVRDEADRAEDGADMAEVISLPLRVNML</sequence>
<reference evidence="1 2" key="1">
    <citation type="journal article" date="2024" name="G3 (Bethesda)">
        <title>Genome assembly of Hibiscus sabdariffa L. provides insights into metabolisms of medicinal natural products.</title>
        <authorList>
            <person name="Kim T."/>
        </authorList>
    </citation>
    <scope>NUCLEOTIDE SEQUENCE [LARGE SCALE GENOMIC DNA]</scope>
    <source>
        <strain evidence="1">TK-2024</strain>
        <tissue evidence="1">Old leaves</tissue>
    </source>
</reference>
<comment type="caution">
    <text evidence="1">The sequence shown here is derived from an EMBL/GenBank/DDBJ whole genome shotgun (WGS) entry which is preliminary data.</text>
</comment>
<keyword evidence="2" id="KW-1185">Reference proteome</keyword>